<dbReference type="Proteomes" id="UP001383192">
    <property type="component" value="Unassembled WGS sequence"/>
</dbReference>
<accession>A0AAW0AV58</accession>
<proteinExistence type="predicted"/>
<dbReference type="AlphaFoldDB" id="A0AAW0AV58"/>
<sequence>MADIAQMQANILAQCTASIKHISIRTDGLHPCVYRAFRALSFAKMTVARLPIEACISPVVVIHSQEKIMKLTMLSKPLLRKPHNHTTCSPERSTWEALTRLHIDISGSMTWMFNRRASAPCWRSMSRLKEVSVSFNCSNQSIVQAIQHIDIPAHWEIFAVFFQHGWDDFFVRRLLPQATFHTKFVAVDIEPVQSWLGDSETQEAWLFHTTMTRIAIDGRGFSSWDDFWLKVRQHISSRNLESTVFHNKDLCILFK</sequence>
<keyword evidence="2" id="KW-1185">Reference proteome</keyword>
<evidence type="ECO:0000313" key="2">
    <source>
        <dbReference type="Proteomes" id="UP001383192"/>
    </source>
</evidence>
<gene>
    <name evidence="1" type="ORF">VNI00_018736</name>
</gene>
<evidence type="ECO:0000313" key="1">
    <source>
        <dbReference type="EMBL" id="KAK7017048.1"/>
    </source>
</evidence>
<name>A0AAW0AV58_9AGAR</name>
<protein>
    <submittedName>
        <fullName evidence="1">Uncharacterized protein</fullName>
    </submittedName>
</protein>
<reference evidence="1 2" key="1">
    <citation type="submission" date="2024-01" db="EMBL/GenBank/DDBJ databases">
        <title>A draft genome for a cacao thread blight-causing isolate of Paramarasmius palmivorus.</title>
        <authorList>
            <person name="Baruah I.K."/>
            <person name="Bukari Y."/>
            <person name="Amoako-Attah I."/>
            <person name="Meinhardt L.W."/>
            <person name="Bailey B.A."/>
            <person name="Cohen S.P."/>
        </authorList>
    </citation>
    <scope>NUCLEOTIDE SEQUENCE [LARGE SCALE GENOMIC DNA]</scope>
    <source>
        <strain evidence="1 2">GH-12</strain>
    </source>
</reference>
<organism evidence="1 2">
    <name type="scientific">Paramarasmius palmivorus</name>
    <dbReference type="NCBI Taxonomy" id="297713"/>
    <lineage>
        <taxon>Eukaryota</taxon>
        <taxon>Fungi</taxon>
        <taxon>Dikarya</taxon>
        <taxon>Basidiomycota</taxon>
        <taxon>Agaricomycotina</taxon>
        <taxon>Agaricomycetes</taxon>
        <taxon>Agaricomycetidae</taxon>
        <taxon>Agaricales</taxon>
        <taxon>Marasmiineae</taxon>
        <taxon>Marasmiaceae</taxon>
        <taxon>Paramarasmius</taxon>
    </lineage>
</organism>
<dbReference type="EMBL" id="JAYKXP010000265">
    <property type="protein sequence ID" value="KAK7017048.1"/>
    <property type="molecule type" value="Genomic_DNA"/>
</dbReference>
<comment type="caution">
    <text evidence="1">The sequence shown here is derived from an EMBL/GenBank/DDBJ whole genome shotgun (WGS) entry which is preliminary data.</text>
</comment>